<protein>
    <submittedName>
        <fullName evidence="11">Outer membrane protein</fullName>
    </submittedName>
</protein>
<dbReference type="Pfam" id="PF02321">
    <property type="entry name" value="OEP"/>
    <property type="match status" value="2"/>
</dbReference>
<evidence type="ECO:0000256" key="8">
    <source>
        <dbReference type="SAM" id="Coils"/>
    </source>
</evidence>
<proteinExistence type="inferred from homology"/>
<dbReference type="PANTHER" id="PTHR30026">
    <property type="entry name" value="OUTER MEMBRANE PROTEIN TOLC"/>
    <property type="match status" value="1"/>
</dbReference>
<dbReference type="STRING" id="119000.SAMN05661010_03654"/>
<feature type="signal peptide" evidence="10">
    <location>
        <begin position="1"/>
        <end position="26"/>
    </location>
</feature>
<keyword evidence="7" id="KW-0998">Cell outer membrane</keyword>
<feature type="region of interest" description="Disordered" evidence="9">
    <location>
        <begin position="31"/>
        <end position="50"/>
    </location>
</feature>
<keyword evidence="12" id="KW-1185">Reference proteome</keyword>
<feature type="compositionally biased region" description="Polar residues" evidence="9">
    <location>
        <begin position="35"/>
        <end position="45"/>
    </location>
</feature>
<dbReference type="InterPro" id="IPR003423">
    <property type="entry name" value="OMP_efflux"/>
</dbReference>
<dbReference type="EMBL" id="FNGI01000014">
    <property type="protein sequence ID" value="SDM20807.1"/>
    <property type="molecule type" value="Genomic_DNA"/>
</dbReference>
<keyword evidence="10" id="KW-0732">Signal</keyword>
<keyword evidence="8" id="KW-0175">Coiled coil</keyword>
<comment type="subcellular location">
    <subcellularLocation>
        <location evidence="1">Cell outer membrane</location>
    </subcellularLocation>
</comment>
<evidence type="ECO:0000256" key="6">
    <source>
        <dbReference type="ARBA" id="ARBA00023136"/>
    </source>
</evidence>
<sequence length="492" mass="54262">MLPRHHRRTLLASLAGLLLIGELAQAQLPGPDPLNLNNAPPSDTLDSGYGAPNALPSLPRLFSLALSNDSDLSRQRYESQATQQEVPLARSALKPHISASTSYYYQRADNIYTDNPERYPDEVYEDRVSGVANDTVWQVQLVQPLFSLERWRQVDKALAQADAADLRVAVAERDLALQVVEAYLNAYLASRKLGLLDSKREALALQLRQAQRAYDLGIGDRINLLESKSRLDQAVADQVQAENQLANALSDLERLTGLLPDFRGSTLGNLERIAIEGGWGNAEDWLTRTPDNIQVRLAEQLYQVAQLDTDVRRAGRYPEVNLTLGYSDRSSSDELRTSEDISASIELNVPIYQGGYTSASIRQGELSALAGRAAMTNELRLARQEVRQRLRSLQGDTRQLEALSRSIESSELFLEAATKGEALGLRDLVDVLDARADLYDLRIQFVEVVCQYLLDKTSLEAAVGGLGTDDLVNVMSVLQRISGGDTSDISNA</sequence>
<evidence type="ECO:0000256" key="10">
    <source>
        <dbReference type="SAM" id="SignalP"/>
    </source>
</evidence>
<evidence type="ECO:0000256" key="3">
    <source>
        <dbReference type="ARBA" id="ARBA00022448"/>
    </source>
</evidence>
<reference evidence="11 12" key="1">
    <citation type="submission" date="2016-10" db="EMBL/GenBank/DDBJ databases">
        <authorList>
            <person name="de Groot N.N."/>
        </authorList>
    </citation>
    <scope>NUCLEOTIDE SEQUENCE [LARGE SCALE GENOMIC DNA]</scope>
    <source>
        <strain evidence="11 12">DSM 14789</strain>
    </source>
</reference>
<evidence type="ECO:0000313" key="11">
    <source>
        <dbReference type="EMBL" id="SDM20807.1"/>
    </source>
</evidence>
<dbReference type="AlphaFoldDB" id="A0A1G9RD84"/>
<dbReference type="GO" id="GO:1990281">
    <property type="term" value="C:efflux pump complex"/>
    <property type="evidence" value="ECO:0007669"/>
    <property type="project" value="TreeGrafter"/>
</dbReference>
<evidence type="ECO:0000256" key="7">
    <source>
        <dbReference type="ARBA" id="ARBA00023237"/>
    </source>
</evidence>
<evidence type="ECO:0000256" key="5">
    <source>
        <dbReference type="ARBA" id="ARBA00022692"/>
    </source>
</evidence>
<keyword evidence="5" id="KW-0812">Transmembrane</keyword>
<organism evidence="11 12">
    <name type="scientific">Modicisalibacter muralis</name>
    <dbReference type="NCBI Taxonomy" id="119000"/>
    <lineage>
        <taxon>Bacteria</taxon>
        <taxon>Pseudomonadati</taxon>
        <taxon>Pseudomonadota</taxon>
        <taxon>Gammaproteobacteria</taxon>
        <taxon>Oceanospirillales</taxon>
        <taxon>Halomonadaceae</taxon>
        <taxon>Modicisalibacter</taxon>
    </lineage>
</organism>
<evidence type="ECO:0000313" key="12">
    <source>
        <dbReference type="Proteomes" id="UP000198654"/>
    </source>
</evidence>
<feature type="chain" id="PRO_5011793253" evidence="10">
    <location>
        <begin position="27"/>
        <end position="492"/>
    </location>
</feature>
<dbReference type="RefSeq" id="WP_089730706.1">
    <property type="nucleotide sequence ID" value="NZ_FNGI01000014.1"/>
</dbReference>
<dbReference type="InterPro" id="IPR051906">
    <property type="entry name" value="TolC-like"/>
</dbReference>
<feature type="coiled-coil region" evidence="8">
    <location>
        <begin position="231"/>
        <end position="258"/>
    </location>
</feature>
<dbReference type="OrthoDB" id="9813458at2"/>
<keyword evidence="6" id="KW-0472">Membrane</keyword>
<gene>
    <name evidence="11" type="ORF">SAMN05661010_03654</name>
</gene>
<evidence type="ECO:0000256" key="4">
    <source>
        <dbReference type="ARBA" id="ARBA00022452"/>
    </source>
</evidence>
<evidence type="ECO:0000256" key="9">
    <source>
        <dbReference type="SAM" id="MobiDB-lite"/>
    </source>
</evidence>
<dbReference type="SUPFAM" id="SSF56954">
    <property type="entry name" value="Outer membrane efflux proteins (OEP)"/>
    <property type="match status" value="1"/>
</dbReference>
<dbReference type="GO" id="GO:0015562">
    <property type="term" value="F:efflux transmembrane transporter activity"/>
    <property type="evidence" value="ECO:0007669"/>
    <property type="project" value="InterPro"/>
</dbReference>
<dbReference type="GO" id="GO:0009279">
    <property type="term" value="C:cell outer membrane"/>
    <property type="evidence" value="ECO:0007669"/>
    <property type="project" value="UniProtKB-SubCell"/>
</dbReference>
<evidence type="ECO:0000256" key="2">
    <source>
        <dbReference type="ARBA" id="ARBA00007613"/>
    </source>
</evidence>
<dbReference type="PANTHER" id="PTHR30026:SF20">
    <property type="entry name" value="OUTER MEMBRANE PROTEIN TOLC"/>
    <property type="match status" value="1"/>
</dbReference>
<accession>A0A1G9RD84</accession>
<dbReference type="Gene3D" id="1.20.1600.10">
    <property type="entry name" value="Outer membrane efflux proteins (OEP)"/>
    <property type="match status" value="1"/>
</dbReference>
<comment type="similarity">
    <text evidence="2">Belongs to the outer membrane factor (OMF) (TC 1.B.17) family.</text>
</comment>
<evidence type="ECO:0000256" key="1">
    <source>
        <dbReference type="ARBA" id="ARBA00004442"/>
    </source>
</evidence>
<keyword evidence="4" id="KW-1134">Transmembrane beta strand</keyword>
<name>A0A1G9RD84_9GAMM</name>
<dbReference type="Proteomes" id="UP000198654">
    <property type="component" value="Unassembled WGS sequence"/>
</dbReference>
<keyword evidence="3" id="KW-0813">Transport</keyword>
<dbReference type="GO" id="GO:0015288">
    <property type="term" value="F:porin activity"/>
    <property type="evidence" value="ECO:0007669"/>
    <property type="project" value="TreeGrafter"/>
</dbReference>